<dbReference type="GO" id="GO:0035091">
    <property type="term" value="F:phosphatidylinositol binding"/>
    <property type="evidence" value="ECO:0007669"/>
    <property type="project" value="InterPro"/>
</dbReference>
<feature type="domain" description="PX" evidence="1">
    <location>
        <begin position="92"/>
        <end position="200"/>
    </location>
</feature>
<dbReference type="GO" id="GO:0005768">
    <property type="term" value="C:endosome"/>
    <property type="evidence" value="ECO:0007669"/>
    <property type="project" value="TreeGrafter"/>
</dbReference>
<sequence length="209" mass="24666">MRKIAILTTKSLLRSQMRLAQILYVKEAPQDQVREIMKSSVIIQSEILSRRNKSLDLRGDGDIMKRSSTEIKRFARTDKGFSELSQLKKKNLSALVSKGKVCKDGFFSFSYISYEVQLNPIGWCVRRKESDFIFLRDYLKKKYPQHFVPPLVLTNDKTSESSLRKKEKYFSRFLINVLRNPDLRGSYFLQEFLNTENQEAFERLMEQRK</sequence>
<evidence type="ECO:0000259" key="1">
    <source>
        <dbReference type="PROSITE" id="PS50195"/>
    </source>
</evidence>
<evidence type="ECO:0000313" key="2">
    <source>
        <dbReference type="EMBL" id="CAE0375881.1"/>
    </source>
</evidence>
<gene>
    <name evidence="2" type="ORF">ECRA1380_LOCUS832</name>
</gene>
<dbReference type="Pfam" id="PF00787">
    <property type="entry name" value="PX"/>
    <property type="match status" value="1"/>
</dbReference>
<protein>
    <recommendedName>
        <fullName evidence="1">PX domain-containing protein</fullName>
    </recommendedName>
</protein>
<dbReference type="SUPFAM" id="SSF64268">
    <property type="entry name" value="PX domain"/>
    <property type="match status" value="1"/>
</dbReference>
<accession>A0A7S3K5Y5</accession>
<organism evidence="2">
    <name type="scientific">Euplotes crassus</name>
    <dbReference type="NCBI Taxonomy" id="5936"/>
    <lineage>
        <taxon>Eukaryota</taxon>
        <taxon>Sar</taxon>
        <taxon>Alveolata</taxon>
        <taxon>Ciliophora</taxon>
        <taxon>Intramacronucleata</taxon>
        <taxon>Spirotrichea</taxon>
        <taxon>Hypotrichia</taxon>
        <taxon>Euplotida</taxon>
        <taxon>Euplotidae</taxon>
        <taxon>Moneuplotes</taxon>
    </lineage>
</organism>
<dbReference type="PANTHER" id="PTHR10555:SF170">
    <property type="entry name" value="FI18122P1"/>
    <property type="match status" value="1"/>
</dbReference>
<dbReference type="AlphaFoldDB" id="A0A7S3K5Y5"/>
<dbReference type="InterPro" id="IPR036871">
    <property type="entry name" value="PX_dom_sf"/>
</dbReference>
<dbReference type="InterPro" id="IPR001683">
    <property type="entry name" value="PX_dom"/>
</dbReference>
<dbReference type="PANTHER" id="PTHR10555">
    <property type="entry name" value="SORTING NEXIN"/>
    <property type="match status" value="1"/>
</dbReference>
<dbReference type="Gene3D" id="3.30.1520.10">
    <property type="entry name" value="Phox-like domain"/>
    <property type="match status" value="1"/>
</dbReference>
<dbReference type="EMBL" id="HBIK01001749">
    <property type="protein sequence ID" value="CAE0375881.1"/>
    <property type="molecule type" value="Transcribed_RNA"/>
</dbReference>
<reference evidence="2" key="1">
    <citation type="submission" date="2021-01" db="EMBL/GenBank/DDBJ databases">
        <authorList>
            <person name="Corre E."/>
            <person name="Pelletier E."/>
            <person name="Niang G."/>
            <person name="Scheremetjew M."/>
            <person name="Finn R."/>
            <person name="Kale V."/>
            <person name="Holt S."/>
            <person name="Cochrane G."/>
            <person name="Meng A."/>
            <person name="Brown T."/>
            <person name="Cohen L."/>
        </authorList>
    </citation>
    <scope>NUCLEOTIDE SEQUENCE</scope>
    <source>
        <strain evidence="2">CT5</strain>
    </source>
</reference>
<dbReference type="PROSITE" id="PS50195">
    <property type="entry name" value="PX"/>
    <property type="match status" value="1"/>
</dbReference>
<name>A0A7S3K5Y5_EUPCR</name>
<proteinExistence type="predicted"/>